<evidence type="ECO:0000256" key="1">
    <source>
        <dbReference type="ARBA" id="ARBA00022801"/>
    </source>
</evidence>
<dbReference type="GO" id="GO:0008477">
    <property type="term" value="F:purine nucleosidase activity"/>
    <property type="evidence" value="ECO:0007669"/>
    <property type="project" value="TreeGrafter"/>
</dbReference>
<dbReference type="InterPro" id="IPR023186">
    <property type="entry name" value="IUNH"/>
</dbReference>
<keyword evidence="1 4" id="KW-0378">Hydrolase</keyword>
<comment type="caution">
    <text evidence="4">The sequence shown here is derived from an EMBL/GenBank/DDBJ whole genome shotgun (WGS) entry which is preliminary data.</text>
</comment>
<reference evidence="4" key="1">
    <citation type="submission" date="2019-08" db="EMBL/GenBank/DDBJ databases">
        <authorList>
            <person name="Kucharzyk K."/>
            <person name="Murdoch R.W."/>
            <person name="Higgins S."/>
            <person name="Loffler F."/>
        </authorList>
    </citation>
    <scope>NUCLEOTIDE SEQUENCE</scope>
</reference>
<organism evidence="4">
    <name type="scientific">bioreactor metagenome</name>
    <dbReference type="NCBI Taxonomy" id="1076179"/>
    <lineage>
        <taxon>unclassified sequences</taxon>
        <taxon>metagenomes</taxon>
        <taxon>ecological metagenomes</taxon>
    </lineage>
</organism>
<evidence type="ECO:0000256" key="2">
    <source>
        <dbReference type="ARBA" id="ARBA00023295"/>
    </source>
</evidence>
<dbReference type="PANTHER" id="PTHR12304:SF4">
    <property type="entry name" value="URIDINE NUCLEOSIDASE"/>
    <property type="match status" value="1"/>
</dbReference>
<dbReference type="InterPro" id="IPR001910">
    <property type="entry name" value="Inosine/uridine_hydrolase_dom"/>
</dbReference>
<dbReference type="InterPro" id="IPR036452">
    <property type="entry name" value="Ribo_hydro-like"/>
</dbReference>
<feature type="domain" description="Inosine/uridine-preferring nucleoside hydrolase" evidence="3">
    <location>
        <begin position="1"/>
        <end position="113"/>
    </location>
</feature>
<evidence type="ECO:0000259" key="3">
    <source>
        <dbReference type="Pfam" id="PF01156"/>
    </source>
</evidence>
<dbReference type="EC" id="3.2.-.-" evidence="4"/>
<name>A0A645HBS6_9ZZZZ</name>
<sequence>MAGLDVTEKAQIYPEEFEIIRQVGNPVAKTVAEWFDFFFLYHKALGYRGAAVHDAVAVAAITHPEIFEVKDMYVEVETEGDYCKGATIGDIKGKLGKAPNAHVLWNLDRDAFAKILIDAVKTYGEVAE</sequence>
<evidence type="ECO:0000313" key="4">
    <source>
        <dbReference type="EMBL" id="MPN33544.1"/>
    </source>
</evidence>
<dbReference type="SUPFAM" id="SSF53590">
    <property type="entry name" value="Nucleoside hydrolase"/>
    <property type="match status" value="1"/>
</dbReference>
<dbReference type="GO" id="GO:0006152">
    <property type="term" value="P:purine nucleoside catabolic process"/>
    <property type="evidence" value="ECO:0007669"/>
    <property type="project" value="TreeGrafter"/>
</dbReference>
<gene>
    <name evidence="4" type="primary">rihA_19</name>
    <name evidence="4" type="ORF">SDC9_181032</name>
</gene>
<dbReference type="EMBL" id="VSSQ01086097">
    <property type="protein sequence ID" value="MPN33544.1"/>
    <property type="molecule type" value="Genomic_DNA"/>
</dbReference>
<dbReference type="Pfam" id="PF01156">
    <property type="entry name" value="IU_nuc_hydro"/>
    <property type="match status" value="1"/>
</dbReference>
<proteinExistence type="predicted"/>
<protein>
    <submittedName>
        <fullName evidence="4">Pyrimidine-specific ribonucleoside hydrolase RihA</fullName>
        <ecNumber evidence="4">3.2.-.-</ecNumber>
    </submittedName>
</protein>
<dbReference type="GO" id="GO:0005829">
    <property type="term" value="C:cytosol"/>
    <property type="evidence" value="ECO:0007669"/>
    <property type="project" value="TreeGrafter"/>
</dbReference>
<keyword evidence="2 4" id="KW-0326">Glycosidase</keyword>
<dbReference type="Gene3D" id="3.90.245.10">
    <property type="entry name" value="Ribonucleoside hydrolase-like"/>
    <property type="match status" value="1"/>
</dbReference>
<accession>A0A645HBS6</accession>
<dbReference type="PANTHER" id="PTHR12304">
    <property type="entry name" value="INOSINE-URIDINE PREFERRING NUCLEOSIDE HYDROLASE"/>
    <property type="match status" value="1"/>
</dbReference>
<dbReference type="AlphaFoldDB" id="A0A645HBS6"/>